<protein>
    <submittedName>
        <fullName evidence="1">Uncharacterized protein</fullName>
    </submittedName>
</protein>
<evidence type="ECO:0000313" key="1">
    <source>
        <dbReference type="EMBL" id="CAG9981261.1"/>
    </source>
</evidence>
<feature type="non-terminal residue" evidence="1">
    <location>
        <position position="136"/>
    </location>
</feature>
<keyword evidence="2" id="KW-1185">Reference proteome</keyword>
<sequence length="136" mass="15634">MHPSAPDASIPSEFDDEVDNALLHTGEAWAYPCKLESCPEYGKTWLLRSNFLLHLKEQEAHSVTATTPEARRDIELAWRYTTDIHLPPRGAPGFRSRADPAEHIWEYGFRDQTGKMVNRRGTQKQMEQDLAQSRQK</sequence>
<organism evidence="1 2">
    <name type="scientific">Clonostachys byssicola</name>
    <dbReference type="NCBI Taxonomy" id="160290"/>
    <lineage>
        <taxon>Eukaryota</taxon>
        <taxon>Fungi</taxon>
        <taxon>Dikarya</taxon>
        <taxon>Ascomycota</taxon>
        <taxon>Pezizomycotina</taxon>
        <taxon>Sordariomycetes</taxon>
        <taxon>Hypocreomycetidae</taxon>
        <taxon>Hypocreales</taxon>
        <taxon>Bionectriaceae</taxon>
        <taxon>Clonostachys</taxon>
    </lineage>
</organism>
<evidence type="ECO:0000313" key="2">
    <source>
        <dbReference type="Proteomes" id="UP000754883"/>
    </source>
</evidence>
<name>A0A9N9XXF9_9HYPO</name>
<dbReference type="OrthoDB" id="4936034at2759"/>
<dbReference type="Proteomes" id="UP000754883">
    <property type="component" value="Unassembled WGS sequence"/>
</dbReference>
<proteinExistence type="predicted"/>
<comment type="caution">
    <text evidence="1">The sequence shown here is derived from an EMBL/GenBank/DDBJ whole genome shotgun (WGS) entry which is preliminary data.</text>
</comment>
<reference evidence="1" key="1">
    <citation type="submission" date="2021-10" db="EMBL/GenBank/DDBJ databases">
        <authorList>
            <person name="Piombo E."/>
        </authorList>
    </citation>
    <scope>NUCLEOTIDE SEQUENCE</scope>
</reference>
<accession>A0A9N9XXF9</accession>
<dbReference type="AlphaFoldDB" id="A0A9N9XXF9"/>
<gene>
    <name evidence="1" type="ORF">CBYS24578_00008251</name>
</gene>
<dbReference type="EMBL" id="CABFNO020001323">
    <property type="protein sequence ID" value="CAG9981261.1"/>
    <property type="molecule type" value="Genomic_DNA"/>
</dbReference>